<feature type="transmembrane region" description="Helical" evidence="6">
    <location>
        <begin position="46"/>
        <end position="69"/>
    </location>
</feature>
<protein>
    <recommendedName>
        <fullName evidence="7">Fatty acid hydroxylase domain-containing protein</fullName>
    </recommendedName>
</protein>
<dbReference type="GO" id="GO:0005506">
    <property type="term" value="F:iron ion binding"/>
    <property type="evidence" value="ECO:0007669"/>
    <property type="project" value="InterPro"/>
</dbReference>
<dbReference type="PANTHER" id="PTHR11863">
    <property type="entry name" value="STEROL DESATURASE"/>
    <property type="match status" value="1"/>
</dbReference>
<organism evidence="8 9">
    <name type="scientific">Thelonectria olida</name>
    <dbReference type="NCBI Taxonomy" id="1576542"/>
    <lineage>
        <taxon>Eukaryota</taxon>
        <taxon>Fungi</taxon>
        <taxon>Dikarya</taxon>
        <taxon>Ascomycota</taxon>
        <taxon>Pezizomycotina</taxon>
        <taxon>Sordariomycetes</taxon>
        <taxon>Hypocreomycetidae</taxon>
        <taxon>Hypocreales</taxon>
        <taxon>Nectriaceae</taxon>
        <taxon>Thelonectria</taxon>
    </lineage>
</organism>
<evidence type="ECO:0000259" key="7">
    <source>
        <dbReference type="Pfam" id="PF04116"/>
    </source>
</evidence>
<accession>A0A9P8W244</accession>
<gene>
    <name evidence="8" type="ORF">B0T10DRAFT_488116</name>
</gene>
<evidence type="ECO:0000313" key="9">
    <source>
        <dbReference type="Proteomes" id="UP000777438"/>
    </source>
</evidence>
<feature type="transmembrane region" description="Helical" evidence="6">
    <location>
        <begin position="100"/>
        <end position="125"/>
    </location>
</feature>
<dbReference type="InterPro" id="IPR006694">
    <property type="entry name" value="Fatty_acid_hydroxylase"/>
</dbReference>
<feature type="region of interest" description="Disordered" evidence="5">
    <location>
        <begin position="323"/>
        <end position="342"/>
    </location>
</feature>
<proteinExistence type="predicted"/>
<keyword evidence="9" id="KW-1185">Reference proteome</keyword>
<evidence type="ECO:0000256" key="4">
    <source>
        <dbReference type="ARBA" id="ARBA00023136"/>
    </source>
</evidence>
<dbReference type="Pfam" id="PF04116">
    <property type="entry name" value="FA_hydroxylase"/>
    <property type="match status" value="1"/>
</dbReference>
<evidence type="ECO:0000256" key="3">
    <source>
        <dbReference type="ARBA" id="ARBA00022989"/>
    </source>
</evidence>
<dbReference type="GO" id="GO:0016020">
    <property type="term" value="C:membrane"/>
    <property type="evidence" value="ECO:0007669"/>
    <property type="project" value="UniProtKB-SubCell"/>
</dbReference>
<dbReference type="EMBL" id="JAGPYM010000012">
    <property type="protein sequence ID" value="KAH6888409.1"/>
    <property type="molecule type" value="Genomic_DNA"/>
</dbReference>
<name>A0A9P8W244_9HYPO</name>
<dbReference type="GO" id="GO:0008610">
    <property type="term" value="P:lipid biosynthetic process"/>
    <property type="evidence" value="ECO:0007669"/>
    <property type="project" value="InterPro"/>
</dbReference>
<dbReference type="InterPro" id="IPR050307">
    <property type="entry name" value="Sterol_Desaturase_Related"/>
</dbReference>
<keyword evidence="2 6" id="KW-0812">Transmembrane</keyword>
<feature type="domain" description="Fatty acid hydroxylase" evidence="7">
    <location>
        <begin position="147"/>
        <end position="278"/>
    </location>
</feature>
<comment type="caution">
    <text evidence="8">The sequence shown here is derived from an EMBL/GenBank/DDBJ whole genome shotgun (WGS) entry which is preliminary data.</text>
</comment>
<feature type="compositionally biased region" description="Basic residues" evidence="5">
    <location>
        <begin position="333"/>
        <end position="342"/>
    </location>
</feature>
<evidence type="ECO:0000313" key="8">
    <source>
        <dbReference type="EMBL" id="KAH6888409.1"/>
    </source>
</evidence>
<evidence type="ECO:0000256" key="6">
    <source>
        <dbReference type="SAM" id="Phobius"/>
    </source>
</evidence>
<dbReference type="GO" id="GO:0016491">
    <property type="term" value="F:oxidoreductase activity"/>
    <property type="evidence" value="ECO:0007669"/>
    <property type="project" value="InterPro"/>
</dbReference>
<dbReference type="AlphaFoldDB" id="A0A9P8W244"/>
<comment type="subcellular location">
    <subcellularLocation>
        <location evidence="1">Membrane</location>
    </subcellularLocation>
</comment>
<dbReference type="OrthoDB" id="408954at2759"/>
<reference evidence="8 9" key="1">
    <citation type="journal article" date="2021" name="Nat. Commun.">
        <title>Genetic determinants of endophytism in the Arabidopsis root mycobiome.</title>
        <authorList>
            <person name="Mesny F."/>
            <person name="Miyauchi S."/>
            <person name="Thiergart T."/>
            <person name="Pickel B."/>
            <person name="Atanasova L."/>
            <person name="Karlsson M."/>
            <person name="Huettel B."/>
            <person name="Barry K.W."/>
            <person name="Haridas S."/>
            <person name="Chen C."/>
            <person name="Bauer D."/>
            <person name="Andreopoulos W."/>
            <person name="Pangilinan J."/>
            <person name="LaButti K."/>
            <person name="Riley R."/>
            <person name="Lipzen A."/>
            <person name="Clum A."/>
            <person name="Drula E."/>
            <person name="Henrissat B."/>
            <person name="Kohler A."/>
            <person name="Grigoriev I.V."/>
            <person name="Martin F.M."/>
            <person name="Hacquard S."/>
        </authorList>
    </citation>
    <scope>NUCLEOTIDE SEQUENCE [LARGE SCALE GENOMIC DNA]</scope>
    <source>
        <strain evidence="8 9">MPI-CAGE-CH-0241</strain>
    </source>
</reference>
<keyword evidence="3 6" id="KW-1133">Transmembrane helix</keyword>
<evidence type="ECO:0000256" key="1">
    <source>
        <dbReference type="ARBA" id="ARBA00004370"/>
    </source>
</evidence>
<keyword evidence="4 6" id="KW-0472">Membrane</keyword>
<dbReference type="Proteomes" id="UP000777438">
    <property type="component" value="Unassembled WGS sequence"/>
</dbReference>
<evidence type="ECO:0000256" key="5">
    <source>
        <dbReference type="SAM" id="MobiDB-lite"/>
    </source>
</evidence>
<evidence type="ECO:0000256" key="2">
    <source>
        <dbReference type="ARBA" id="ARBA00022692"/>
    </source>
</evidence>
<sequence length="342" mass="37480">MDVLLSLPIASYLLAPSTASWSTSLNLLFFYMTWTTLVLSHSPLKIRIGGSLAIRLALWLIPSLLTLLFDLGLPSLAESIKFAGRSALPERDAGRLTRQVGLAVLNLTLITAVEGGSSLAFVYIFKEPDFKTSTALPLPWQMAKHILVLFTAREVFTYYIHRNILHGKSQLAKHHARYAHARAGVPCSLQLFTDHPLALVLHRFVPIYLPALVLRPHLLTYFLFVGLCTSEETLAMSGYSIVPGIVMGGIARRCAIHYAGKGSSNYGAWGLLDWVNGTSRGGDVLEDVKAEAEKHQVKQRSAEKMDEGVGVIQSGIDALRNGNGNGYANGTRKSQRLRSKKA</sequence>